<keyword evidence="2" id="KW-0479">Metal-binding</keyword>
<dbReference type="Pfam" id="PF00355">
    <property type="entry name" value="Rieske"/>
    <property type="match status" value="1"/>
</dbReference>
<dbReference type="InterPro" id="IPR017941">
    <property type="entry name" value="Rieske_2Fe-2S"/>
</dbReference>
<keyword evidence="4" id="KW-0411">Iron-sulfur</keyword>
<name>A0AAT9GJJ0_9BACT</name>
<feature type="domain" description="Rieske" evidence="5">
    <location>
        <begin position="60"/>
        <end position="130"/>
    </location>
</feature>
<protein>
    <recommendedName>
        <fullName evidence="5">Rieske domain-containing protein</fullName>
    </recommendedName>
</protein>
<evidence type="ECO:0000256" key="1">
    <source>
        <dbReference type="ARBA" id="ARBA00022714"/>
    </source>
</evidence>
<reference evidence="6" key="1">
    <citation type="submission" date="2024-02" db="EMBL/GenBank/DDBJ databases">
        <title>Sediminibacterium planktonica sp. nov. and Sediminibacterium longus sp. nov., isolated from surface lake and river water.</title>
        <authorList>
            <person name="Watanabe K."/>
            <person name="Takemine S."/>
            <person name="Ishii Y."/>
            <person name="Ogata Y."/>
            <person name="Shindo C."/>
            <person name="Suda W."/>
        </authorList>
    </citation>
    <scope>NUCLEOTIDE SEQUENCE</scope>
    <source>
        <strain evidence="6">KACHI17</strain>
    </source>
</reference>
<evidence type="ECO:0000256" key="4">
    <source>
        <dbReference type="ARBA" id="ARBA00023014"/>
    </source>
</evidence>
<dbReference type="RefSeq" id="WP_353548396.1">
    <property type="nucleotide sequence ID" value="NZ_AP029612.1"/>
</dbReference>
<evidence type="ECO:0000259" key="5">
    <source>
        <dbReference type="PROSITE" id="PS51296"/>
    </source>
</evidence>
<evidence type="ECO:0000256" key="3">
    <source>
        <dbReference type="ARBA" id="ARBA00023004"/>
    </source>
</evidence>
<accession>A0AAT9GJJ0</accession>
<evidence type="ECO:0000256" key="2">
    <source>
        <dbReference type="ARBA" id="ARBA00022723"/>
    </source>
</evidence>
<dbReference type="SUPFAM" id="SSF50022">
    <property type="entry name" value="ISP domain"/>
    <property type="match status" value="1"/>
</dbReference>
<dbReference type="AlphaFoldDB" id="A0AAT9GJJ0"/>
<sequence>MERRKFIVQTATPFLVFCAACSKSGNSTNSSSVDFTIDITNTITTPGSSITRDGVIVVRVNAQNTNSSFIAFQVECTHAANPIVWNQSAQQFNCNLHGSVFSITGAVINGPANRPLKAFNLSLTGNNLRVTG</sequence>
<dbReference type="EMBL" id="AP029612">
    <property type="protein sequence ID" value="BFG70758.1"/>
    <property type="molecule type" value="Genomic_DNA"/>
</dbReference>
<dbReference type="GO" id="GO:0046872">
    <property type="term" value="F:metal ion binding"/>
    <property type="evidence" value="ECO:0007669"/>
    <property type="project" value="UniProtKB-KW"/>
</dbReference>
<dbReference type="InterPro" id="IPR036922">
    <property type="entry name" value="Rieske_2Fe-2S_sf"/>
</dbReference>
<dbReference type="GO" id="GO:0051537">
    <property type="term" value="F:2 iron, 2 sulfur cluster binding"/>
    <property type="evidence" value="ECO:0007669"/>
    <property type="project" value="UniProtKB-KW"/>
</dbReference>
<proteinExistence type="predicted"/>
<dbReference type="Gene3D" id="2.102.10.10">
    <property type="entry name" value="Rieske [2Fe-2S] iron-sulphur domain"/>
    <property type="match status" value="1"/>
</dbReference>
<keyword evidence="1" id="KW-0001">2Fe-2S</keyword>
<keyword evidence="3" id="KW-0408">Iron</keyword>
<dbReference type="PROSITE" id="PS51296">
    <property type="entry name" value="RIESKE"/>
    <property type="match status" value="1"/>
</dbReference>
<evidence type="ECO:0000313" key="6">
    <source>
        <dbReference type="EMBL" id="BFG70758.1"/>
    </source>
</evidence>
<organism evidence="6">
    <name type="scientific">Sediminibacterium sp. KACHI17</name>
    <dbReference type="NCBI Taxonomy" id="1751071"/>
    <lineage>
        <taxon>Bacteria</taxon>
        <taxon>Pseudomonadati</taxon>
        <taxon>Bacteroidota</taxon>
        <taxon>Chitinophagia</taxon>
        <taxon>Chitinophagales</taxon>
        <taxon>Chitinophagaceae</taxon>
        <taxon>Sediminibacterium</taxon>
    </lineage>
</organism>
<gene>
    <name evidence="6" type="ORF">KACHI17_16390</name>
</gene>